<protein>
    <submittedName>
        <fullName evidence="1">Uncharacterized protein</fullName>
    </submittedName>
</protein>
<reference evidence="1 2" key="1">
    <citation type="journal article" date="2011" name="J. Bacteriol.">
        <title>Genome sequence of Chthoniobacter flavus Ellin428, an aerobic heterotrophic soil bacterium.</title>
        <authorList>
            <person name="Kant R."/>
            <person name="van Passel M.W."/>
            <person name="Palva A."/>
            <person name="Lucas S."/>
            <person name="Lapidus A."/>
            <person name="Glavina Del Rio T."/>
            <person name="Dalin E."/>
            <person name="Tice H."/>
            <person name="Bruce D."/>
            <person name="Goodwin L."/>
            <person name="Pitluck S."/>
            <person name="Larimer F.W."/>
            <person name="Land M.L."/>
            <person name="Hauser L."/>
            <person name="Sangwan P."/>
            <person name="de Vos W.M."/>
            <person name="Janssen P.H."/>
            <person name="Smidt H."/>
        </authorList>
    </citation>
    <scope>NUCLEOTIDE SEQUENCE [LARGE SCALE GENOMIC DNA]</scope>
    <source>
        <strain evidence="1 2">Ellin428</strain>
    </source>
</reference>
<proteinExistence type="predicted"/>
<sequence length="271" mass="29710">MNTVWISDVFSQSARGRRLASLLDASPTPAPPTSDGLVLLSGEEIQNADKSSRASWLKWCEAPGRTVLLMPPFRADIVCDPGGWRARLINKVGALLGTPPKIVQFVLNETRHRLEGQLQGAPDLGETIDGSLTQFHRAHPHSGVFAITALPLWSLALLDHSGLLRDWLVALHRLAGEARTPAPTPAAFSIRSEHYSILLHLLSRTFQSRREALDALGWSPIFDVSPDKAACALDQLEREDLAHNGNITERGRALLFASPYAVYARELQPTP</sequence>
<dbReference type="AlphaFoldDB" id="B4CXI7"/>
<dbReference type="InParanoid" id="B4CXI7"/>
<name>B4CXI7_9BACT</name>
<organism evidence="1 2">
    <name type="scientific">Chthoniobacter flavus Ellin428</name>
    <dbReference type="NCBI Taxonomy" id="497964"/>
    <lineage>
        <taxon>Bacteria</taxon>
        <taxon>Pseudomonadati</taxon>
        <taxon>Verrucomicrobiota</taxon>
        <taxon>Spartobacteria</taxon>
        <taxon>Chthoniobacterales</taxon>
        <taxon>Chthoniobacteraceae</taxon>
        <taxon>Chthoniobacter</taxon>
    </lineage>
</organism>
<dbReference type="Proteomes" id="UP000005824">
    <property type="component" value="Unassembled WGS sequence"/>
</dbReference>
<accession>B4CXI7</accession>
<dbReference type="STRING" id="497964.CfE428DRAFT_1278"/>
<gene>
    <name evidence="1" type="ORF">CfE428DRAFT_1278</name>
</gene>
<evidence type="ECO:0000313" key="1">
    <source>
        <dbReference type="EMBL" id="EDY20985.1"/>
    </source>
</evidence>
<dbReference type="EMBL" id="ABVL01000003">
    <property type="protein sequence ID" value="EDY20985.1"/>
    <property type="molecule type" value="Genomic_DNA"/>
</dbReference>
<evidence type="ECO:0000313" key="2">
    <source>
        <dbReference type="Proteomes" id="UP000005824"/>
    </source>
</evidence>
<comment type="caution">
    <text evidence="1">The sequence shown here is derived from an EMBL/GenBank/DDBJ whole genome shotgun (WGS) entry which is preliminary data.</text>
</comment>
<keyword evidence="2" id="KW-1185">Reference proteome</keyword>
<dbReference type="eggNOG" id="ENOG50338B1">
    <property type="taxonomic scope" value="Bacteria"/>
</dbReference>